<evidence type="ECO:0000256" key="8">
    <source>
        <dbReference type="ARBA" id="ARBA00023002"/>
    </source>
</evidence>
<feature type="domain" description="Enoyl reductase (ER)" evidence="14">
    <location>
        <begin position="226"/>
        <end position="447"/>
    </location>
</feature>
<keyword evidence="10" id="KW-0496">Mitochondrion</keyword>
<keyword evidence="9" id="KW-0443">Lipid metabolism</keyword>
<evidence type="ECO:0000256" key="3">
    <source>
        <dbReference type="ARBA" id="ARBA00010371"/>
    </source>
</evidence>
<keyword evidence="8" id="KW-0560">Oxidoreductase</keyword>
<dbReference type="GO" id="GO:0141148">
    <property type="term" value="F:enoyl-[acyl-carrier-protein] reductase (NADPH) activity"/>
    <property type="evidence" value="ECO:0007669"/>
    <property type="project" value="UniProtKB-EC"/>
</dbReference>
<evidence type="ECO:0000256" key="4">
    <source>
        <dbReference type="ARBA" id="ARBA00022516"/>
    </source>
</evidence>
<reference evidence="15" key="1">
    <citation type="journal article" date="2019" name="Sci. Rep.">
        <title>Draft genome of Tanacetum cinerariifolium, the natural source of mosquito coil.</title>
        <authorList>
            <person name="Yamashiro T."/>
            <person name="Shiraishi A."/>
            <person name="Satake H."/>
            <person name="Nakayama K."/>
        </authorList>
    </citation>
    <scope>NUCLEOTIDE SEQUENCE</scope>
</reference>
<dbReference type="Pfam" id="PF08240">
    <property type="entry name" value="ADH_N"/>
    <property type="match status" value="1"/>
</dbReference>
<evidence type="ECO:0000313" key="15">
    <source>
        <dbReference type="EMBL" id="GEZ54456.1"/>
    </source>
</evidence>
<keyword evidence="7" id="KW-0809">Transit peptide</keyword>
<dbReference type="InterPro" id="IPR002328">
    <property type="entry name" value="ADH_Zn_CS"/>
</dbReference>
<dbReference type="GO" id="GO:0005739">
    <property type="term" value="C:mitochondrion"/>
    <property type="evidence" value="ECO:0007669"/>
    <property type="project" value="UniProtKB-SubCell"/>
</dbReference>
<dbReference type="FunFam" id="3.90.180.10:FF:000010">
    <property type="entry name" value="Enoyl-[acyl-carrier-protein] reductase, mitochondrial"/>
    <property type="match status" value="1"/>
</dbReference>
<accession>A0A699IF63</accession>
<comment type="cofactor">
    <cofactor evidence="1">
        <name>Zn(2+)</name>
        <dbReference type="ChEBI" id="CHEBI:29105"/>
    </cofactor>
</comment>
<dbReference type="SUPFAM" id="SSF50129">
    <property type="entry name" value="GroES-like"/>
    <property type="match status" value="1"/>
</dbReference>
<dbReference type="GO" id="GO:0006633">
    <property type="term" value="P:fatty acid biosynthetic process"/>
    <property type="evidence" value="ECO:0007669"/>
    <property type="project" value="UniProtKB-KW"/>
</dbReference>
<dbReference type="EC" id="1.3.1.104" evidence="12"/>
<dbReference type="PANTHER" id="PTHR43981">
    <property type="entry name" value="ENOYL-[ACYL-CARRIER-PROTEIN] REDUCTASE, MITOCHONDRIAL"/>
    <property type="match status" value="1"/>
</dbReference>
<evidence type="ECO:0000256" key="9">
    <source>
        <dbReference type="ARBA" id="ARBA00023098"/>
    </source>
</evidence>
<comment type="subcellular location">
    <subcellularLocation>
        <location evidence="2">Mitochondrion</location>
    </subcellularLocation>
</comment>
<protein>
    <recommendedName>
        <fullName evidence="12">enoyl-[acyl-carrier-protein] reductase</fullName>
        <ecNumber evidence="12">1.3.1.104</ecNumber>
    </recommendedName>
</protein>
<evidence type="ECO:0000256" key="13">
    <source>
        <dbReference type="ARBA" id="ARBA00048843"/>
    </source>
</evidence>
<evidence type="ECO:0000256" key="2">
    <source>
        <dbReference type="ARBA" id="ARBA00004173"/>
    </source>
</evidence>
<comment type="caution">
    <text evidence="15">The sequence shown here is derived from an EMBL/GenBank/DDBJ whole genome shotgun (WGS) entry which is preliminary data.</text>
</comment>
<evidence type="ECO:0000256" key="11">
    <source>
        <dbReference type="ARBA" id="ARBA00023160"/>
    </source>
</evidence>
<proteinExistence type="inferred from homology"/>
<dbReference type="AlphaFoldDB" id="A0A699IF63"/>
<keyword evidence="6" id="KW-0521">NADP</keyword>
<dbReference type="PANTHER" id="PTHR43981:SF2">
    <property type="entry name" value="ENOYL-[ACYL-CARRIER-PROTEIN] REDUCTASE, MITOCHONDRIAL"/>
    <property type="match status" value="1"/>
</dbReference>
<keyword evidence="5" id="KW-0276">Fatty acid metabolism</keyword>
<dbReference type="InterPro" id="IPR011032">
    <property type="entry name" value="GroES-like_sf"/>
</dbReference>
<dbReference type="InterPro" id="IPR020843">
    <property type="entry name" value="ER"/>
</dbReference>
<dbReference type="GO" id="GO:0008270">
    <property type="term" value="F:zinc ion binding"/>
    <property type="evidence" value="ECO:0007669"/>
    <property type="project" value="InterPro"/>
</dbReference>
<dbReference type="Gene3D" id="3.40.50.720">
    <property type="entry name" value="NAD(P)-binding Rossmann-like Domain"/>
    <property type="match status" value="1"/>
</dbReference>
<evidence type="ECO:0000256" key="6">
    <source>
        <dbReference type="ARBA" id="ARBA00022857"/>
    </source>
</evidence>
<evidence type="ECO:0000256" key="1">
    <source>
        <dbReference type="ARBA" id="ARBA00001947"/>
    </source>
</evidence>
<gene>
    <name evidence="15" type="ORF">Tci_526429</name>
</gene>
<keyword evidence="4" id="KW-0444">Lipid biosynthesis</keyword>
<evidence type="ECO:0000256" key="12">
    <source>
        <dbReference type="ARBA" id="ARBA00038963"/>
    </source>
</evidence>
<evidence type="ECO:0000256" key="10">
    <source>
        <dbReference type="ARBA" id="ARBA00023128"/>
    </source>
</evidence>
<name>A0A699IF63_TANCI</name>
<dbReference type="CDD" id="cd08290">
    <property type="entry name" value="ETR"/>
    <property type="match status" value="1"/>
</dbReference>
<dbReference type="PROSITE" id="PS00059">
    <property type="entry name" value="ADH_ZINC"/>
    <property type="match status" value="1"/>
</dbReference>
<evidence type="ECO:0000256" key="5">
    <source>
        <dbReference type="ARBA" id="ARBA00022832"/>
    </source>
</evidence>
<dbReference type="InterPro" id="IPR036291">
    <property type="entry name" value="NAD(P)-bd_dom_sf"/>
</dbReference>
<evidence type="ECO:0000259" key="14">
    <source>
        <dbReference type="SMART" id="SM00829"/>
    </source>
</evidence>
<sequence>MPPRRNKDINDICEQELEQHIIARMDERFDQFVDQFVEQPDRPRTLFAEPIIWDIWEKEEGFVDNYPNYQEDENNVSFSGVVLGVEEESMPVYDTDIEDVIDEEEDNVEDVVIVANDLCSSKIQTTASVNISKSVDSNPQELFLLKMRNLFEVSILICKKYQEENLKVASMNALPPTQLNPKAGSGTSPYNTNVMFHQGYKPSGNVPAYSALMSPPSKAVLYEMNGPPDTVTKLVELPPVEIKANDVCVKMLASPINPADINRIEGLYPVRPPMPAVGGHEGVGEVQYVGSAVQGLAPGDLVMASPPSPGTWQTHIVNDKSLWHKIDRATPVEYAATVTINPLTALRMMEDYINLKPGDVIVQNGATSMVGQCVIQLAKLRGIYTVNIIRDRPGSKEVKEKLKNLGADKVYTESQLELKNVKSVLGDVPEPALGFNCVGGNAASLVLKFLR</sequence>
<dbReference type="EMBL" id="BKCJ010291942">
    <property type="protein sequence ID" value="GEZ54456.1"/>
    <property type="molecule type" value="Genomic_DNA"/>
</dbReference>
<dbReference type="Gene3D" id="3.90.180.10">
    <property type="entry name" value="Medium-chain alcohol dehydrogenases, catalytic domain"/>
    <property type="match status" value="1"/>
</dbReference>
<dbReference type="SMART" id="SM00829">
    <property type="entry name" value="PKS_ER"/>
    <property type="match status" value="1"/>
</dbReference>
<dbReference type="InterPro" id="IPR013154">
    <property type="entry name" value="ADH-like_N"/>
</dbReference>
<keyword evidence="11" id="KW-0275">Fatty acid biosynthesis</keyword>
<comment type="similarity">
    <text evidence="3">Belongs to the zinc-containing alcohol dehydrogenase family. Quinone oxidoreductase subfamily.</text>
</comment>
<organism evidence="15">
    <name type="scientific">Tanacetum cinerariifolium</name>
    <name type="common">Dalmatian daisy</name>
    <name type="synonym">Chrysanthemum cinerariifolium</name>
    <dbReference type="NCBI Taxonomy" id="118510"/>
    <lineage>
        <taxon>Eukaryota</taxon>
        <taxon>Viridiplantae</taxon>
        <taxon>Streptophyta</taxon>
        <taxon>Embryophyta</taxon>
        <taxon>Tracheophyta</taxon>
        <taxon>Spermatophyta</taxon>
        <taxon>Magnoliopsida</taxon>
        <taxon>eudicotyledons</taxon>
        <taxon>Gunneridae</taxon>
        <taxon>Pentapetalae</taxon>
        <taxon>asterids</taxon>
        <taxon>campanulids</taxon>
        <taxon>Asterales</taxon>
        <taxon>Asteraceae</taxon>
        <taxon>Asteroideae</taxon>
        <taxon>Anthemideae</taxon>
        <taxon>Anthemidinae</taxon>
        <taxon>Tanacetum</taxon>
    </lineage>
</organism>
<dbReference type="InterPro" id="IPR051034">
    <property type="entry name" value="Mito_Enoyl-ACP_Reductase"/>
</dbReference>
<comment type="catalytic activity">
    <reaction evidence="13">
        <text>a 2,3-saturated acyl-[ACP] + NADP(+) = a (2E)-enoyl-[ACP] + NADPH + H(+)</text>
        <dbReference type="Rhea" id="RHEA:22564"/>
        <dbReference type="Rhea" id="RHEA-COMP:9925"/>
        <dbReference type="Rhea" id="RHEA-COMP:9926"/>
        <dbReference type="ChEBI" id="CHEBI:15378"/>
        <dbReference type="ChEBI" id="CHEBI:57783"/>
        <dbReference type="ChEBI" id="CHEBI:58349"/>
        <dbReference type="ChEBI" id="CHEBI:78784"/>
        <dbReference type="ChEBI" id="CHEBI:78785"/>
        <dbReference type="EC" id="1.3.1.104"/>
    </reaction>
</comment>
<dbReference type="SUPFAM" id="SSF51735">
    <property type="entry name" value="NAD(P)-binding Rossmann-fold domains"/>
    <property type="match status" value="1"/>
</dbReference>
<evidence type="ECO:0000256" key="7">
    <source>
        <dbReference type="ARBA" id="ARBA00022946"/>
    </source>
</evidence>